<protein>
    <submittedName>
        <fullName evidence="4">Histone deacetylase</fullName>
    </submittedName>
</protein>
<dbReference type="InterPro" id="IPR023696">
    <property type="entry name" value="Ureohydrolase_dom_sf"/>
</dbReference>
<organism evidence="4 5">
    <name type="scientific">Patiriisocius marinistellae</name>
    <dbReference type="NCBI Taxonomy" id="2494560"/>
    <lineage>
        <taxon>Bacteria</taxon>
        <taxon>Pseudomonadati</taxon>
        <taxon>Bacteroidota</taxon>
        <taxon>Flavobacteriia</taxon>
        <taxon>Flavobacteriales</taxon>
        <taxon>Flavobacteriaceae</taxon>
        <taxon>Patiriisocius</taxon>
    </lineage>
</organism>
<dbReference type="InterPro" id="IPR044150">
    <property type="entry name" value="HDAC_classIV"/>
</dbReference>
<comment type="caution">
    <text evidence="4">The sequence shown here is derived from an EMBL/GenBank/DDBJ whole genome shotgun (WGS) entry which is preliminary data.</text>
</comment>
<dbReference type="Gene3D" id="3.40.800.20">
    <property type="entry name" value="Histone deacetylase domain"/>
    <property type="match status" value="1"/>
</dbReference>
<dbReference type="PANTHER" id="PTHR10625:SF19">
    <property type="entry name" value="HISTONE DEACETYLASE 12"/>
    <property type="match status" value="1"/>
</dbReference>
<evidence type="ECO:0000256" key="1">
    <source>
        <dbReference type="ARBA" id="ARBA00005947"/>
    </source>
</evidence>
<feature type="domain" description="Histone deacetylase" evidence="3">
    <location>
        <begin position="18"/>
        <end position="280"/>
    </location>
</feature>
<accession>A0A5J4FTP7</accession>
<evidence type="ECO:0000313" key="5">
    <source>
        <dbReference type="Proteomes" id="UP000326994"/>
    </source>
</evidence>
<keyword evidence="2" id="KW-0378">Hydrolase</keyword>
<keyword evidence="5" id="KW-1185">Reference proteome</keyword>
<evidence type="ECO:0000259" key="3">
    <source>
        <dbReference type="Pfam" id="PF00850"/>
    </source>
</evidence>
<evidence type="ECO:0000313" key="4">
    <source>
        <dbReference type="EMBL" id="GEQ85060.1"/>
    </source>
</evidence>
<comment type="similarity">
    <text evidence="1">Belongs to the histone deacetylase family.</text>
</comment>
<reference evidence="4 5" key="1">
    <citation type="submission" date="2019-08" db="EMBL/GenBank/DDBJ databases">
        <title>Ulvibacter marinistellae sp. nov., isolated from a starfish, Patiria pectinifera.</title>
        <authorList>
            <person name="Kawano K."/>
            <person name="Ushijima N."/>
            <person name="Kihara M."/>
            <person name="Itoh H."/>
        </authorList>
    </citation>
    <scope>NUCLEOTIDE SEQUENCE [LARGE SCALE GENOMIC DNA]</scope>
    <source>
        <strain evidence="4 5">KK4</strain>
    </source>
</reference>
<dbReference type="SUPFAM" id="SSF52768">
    <property type="entry name" value="Arginase/deacetylase"/>
    <property type="match status" value="1"/>
</dbReference>
<dbReference type="EMBL" id="BKCF01000001">
    <property type="protein sequence ID" value="GEQ85060.1"/>
    <property type="molecule type" value="Genomic_DNA"/>
</dbReference>
<dbReference type="GO" id="GO:0040029">
    <property type="term" value="P:epigenetic regulation of gene expression"/>
    <property type="evidence" value="ECO:0007669"/>
    <property type="project" value="TreeGrafter"/>
</dbReference>
<name>A0A5J4FTP7_9FLAO</name>
<dbReference type="PANTHER" id="PTHR10625">
    <property type="entry name" value="HISTONE DEACETYLASE HDAC1-RELATED"/>
    <property type="match status" value="1"/>
</dbReference>
<sequence>MLKIAYHPIYKYALPEGHRFPMAKYNLLPEYLLSNGICTKDNFFKPQKISEDIILKVHDKNYYHRLLTLELDKKEIRRIGFPLRKDLVERGHYIIGGTIEGCKFAMQHGISLNIAGGTHHAYADRGEAFCLLNDQAVAAQYLLDLEKVSKILIVDLDVHQGNGTAKIFENNPNVFTFSMHGAKNYPFKKEKSDLDIGLEDGTEDVEFLTILKSTLPMLINKVKPNFIFYLSGVDILKNDKLGRLSCTLEGCAERDHFVFRTCKEHGIPVQVSMGGGYSPDIDMIITAHGNTYKMAQEVFFK</sequence>
<dbReference type="PRINTS" id="PR01270">
    <property type="entry name" value="HDASUPER"/>
</dbReference>
<dbReference type="InterPro" id="IPR000286">
    <property type="entry name" value="HDACs"/>
</dbReference>
<dbReference type="Pfam" id="PF00850">
    <property type="entry name" value="Hist_deacetyl"/>
    <property type="match status" value="1"/>
</dbReference>
<gene>
    <name evidence="4" type="ORF">ULMS_05680</name>
</gene>
<dbReference type="InterPro" id="IPR037138">
    <property type="entry name" value="His_deacetylse_dom_sf"/>
</dbReference>
<dbReference type="InterPro" id="IPR023801">
    <property type="entry name" value="His_deacetylse_dom"/>
</dbReference>
<dbReference type="CDD" id="cd09993">
    <property type="entry name" value="HDAC_classIV"/>
    <property type="match status" value="1"/>
</dbReference>
<dbReference type="GO" id="GO:0016787">
    <property type="term" value="F:hydrolase activity"/>
    <property type="evidence" value="ECO:0007669"/>
    <property type="project" value="UniProtKB-KW"/>
</dbReference>
<dbReference type="AlphaFoldDB" id="A0A5J4FTP7"/>
<dbReference type="Proteomes" id="UP000326994">
    <property type="component" value="Unassembled WGS sequence"/>
</dbReference>
<proteinExistence type="inferred from homology"/>
<evidence type="ECO:0000256" key="2">
    <source>
        <dbReference type="ARBA" id="ARBA00022801"/>
    </source>
</evidence>
<dbReference type="RefSeq" id="WP_151892996.1">
    <property type="nucleotide sequence ID" value="NZ_BKCF01000001.1"/>
</dbReference>
<dbReference type="OrthoDB" id="9808367at2"/>
<dbReference type="GO" id="GO:0004407">
    <property type="term" value="F:histone deacetylase activity"/>
    <property type="evidence" value="ECO:0007669"/>
    <property type="project" value="InterPro"/>
</dbReference>